<dbReference type="EMBL" id="ML179915">
    <property type="protein sequence ID" value="THU80330.1"/>
    <property type="molecule type" value="Genomic_DNA"/>
</dbReference>
<organism evidence="2 3">
    <name type="scientific">Dendrothele bispora (strain CBS 962.96)</name>
    <dbReference type="NCBI Taxonomy" id="1314807"/>
    <lineage>
        <taxon>Eukaryota</taxon>
        <taxon>Fungi</taxon>
        <taxon>Dikarya</taxon>
        <taxon>Basidiomycota</taxon>
        <taxon>Agaricomycotina</taxon>
        <taxon>Agaricomycetes</taxon>
        <taxon>Agaricomycetidae</taxon>
        <taxon>Agaricales</taxon>
        <taxon>Agaricales incertae sedis</taxon>
        <taxon>Dendrothele</taxon>
    </lineage>
</organism>
<evidence type="ECO:0000256" key="1">
    <source>
        <dbReference type="SAM" id="MobiDB-lite"/>
    </source>
</evidence>
<feature type="compositionally biased region" description="Polar residues" evidence="1">
    <location>
        <begin position="57"/>
        <end position="76"/>
    </location>
</feature>
<feature type="compositionally biased region" description="Basic and acidic residues" evidence="1">
    <location>
        <begin position="97"/>
        <end position="112"/>
    </location>
</feature>
<sequence length="119" mass="13145">MRTLQSTHRTLLRPYITHTRDRLGFSLSSGSFSTSSGVYLPRAVVVRRNALGASDAASPSTFKNSKSSISPNSLRVQAQKTAAAAEQAKRLELEKKAKILEQQRRQQQEKTSKGSKRSV</sequence>
<name>A0A4S8KWR7_DENBC</name>
<gene>
    <name evidence="2" type="ORF">K435DRAFT_503161</name>
</gene>
<evidence type="ECO:0000313" key="2">
    <source>
        <dbReference type="EMBL" id="THU80330.1"/>
    </source>
</evidence>
<protein>
    <submittedName>
        <fullName evidence="2">Uncharacterized protein</fullName>
    </submittedName>
</protein>
<dbReference type="Proteomes" id="UP000297245">
    <property type="component" value="Unassembled WGS sequence"/>
</dbReference>
<evidence type="ECO:0000313" key="3">
    <source>
        <dbReference type="Proteomes" id="UP000297245"/>
    </source>
</evidence>
<keyword evidence="3" id="KW-1185">Reference proteome</keyword>
<reference evidence="2 3" key="1">
    <citation type="journal article" date="2019" name="Nat. Ecol. Evol.">
        <title>Megaphylogeny resolves global patterns of mushroom evolution.</title>
        <authorList>
            <person name="Varga T."/>
            <person name="Krizsan K."/>
            <person name="Foldi C."/>
            <person name="Dima B."/>
            <person name="Sanchez-Garcia M."/>
            <person name="Sanchez-Ramirez S."/>
            <person name="Szollosi G.J."/>
            <person name="Szarkandi J.G."/>
            <person name="Papp V."/>
            <person name="Albert L."/>
            <person name="Andreopoulos W."/>
            <person name="Angelini C."/>
            <person name="Antonin V."/>
            <person name="Barry K.W."/>
            <person name="Bougher N.L."/>
            <person name="Buchanan P."/>
            <person name="Buyck B."/>
            <person name="Bense V."/>
            <person name="Catcheside P."/>
            <person name="Chovatia M."/>
            <person name="Cooper J."/>
            <person name="Damon W."/>
            <person name="Desjardin D."/>
            <person name="Finy P."/>
            <person name="Geml J."/>
            <person name="Haridas S."/>
            <person name="Hughes K."/>
            <person name="Justo A."/>
            <person name="Karasinski D."/>
            <person name="Kautmanova I."/>
            <person name="Kiss B."/>
            <person name="Kocsube S."/>
            <person name="Kotiranta H."/>
            <person name="LaButti K.M."/>
            <person name="Lechner B.E."/>
            <person name="Liimatainen K."/>
            <person name="Lipzen A."/>
            <person name="Lukacs Z."/>
            <person name="Mihaltcheva S."/>
            <person name="Morgado L.N."/>
            <person name="Niskanen T."/>
            <person name="Noordeloos M.E."/>
            <person name="Ohm R.A."/>
            <person name="Ortiz-Santana B."/>
            <person name="Ovrebo C."/>
            <person name="Racz N."/>
            <person name="Riley R."/>
            <person name="Savchenko A."/>
            <person name="Shiryaev A."/>
            <person name="Soop K."/>
            <person name="Spirin V."/>
            <person name="Szebenyi C."/>
            <person name="Tomsovsky M."/>
            <person name="Tulloss R.E."/>
            <person name="Uehling J."/>
            <person name="Grigoriev I.V."/>
            <person name="Vagvolgyi C."/>
            <person name="Papp T."/>
            <person name="Martin F.M."/>
            <person name="Miettinen O."/>
            <person name="Hibbett D.S."/>
            <person name="Nagy L.G."/>
        </authorList>
    </citation>
    <scope>NUCLEOTIDE SEQUENCE [LARGE SCALE GENOMIC DNA]</scope>
    <source>
        <strain evidence="2 3">CBS 962.96</strain>
    </source>
</reference>
<feature type="region of interest" description="Disordered" evidence="1">
    <location>
        <begin position="97"/>
        <end position="119"/>
    </location>
</feature>
<accession>A0A4S8KWR7</accession>
<proteinExistence type="predicted"/>
<dbReference type="AlphaFoldDB" id="A0A4S8KWR7"/>
<feature type="region of interest" description="Disordered" evidence="1">
    <location>
        <begin position="53"/>
        <end position="76"/>
    </location>
</feature>